<dbReference type="GO" id="GO:0004930">
    <property type="term" value="F:G protein-coupled receptor activity"/>
    <property type="evidence" value="ECO:0007669"/>
    <property type="project" value="InterPro"/>
</dbReference>
<feature type="coiled-coil region" evidence="19">
    <location>
        <begin position="946"/>
        <end position="1036"/>
    </location>
</feature>
<organism evidence="23 24">
    <name type="scientific">Pocillopora meandrina</name>
    <dbReference type="NCBI Taxonomy" id="46732"/>
    <lineage>
        <taxon>Eukaryota</taxon>
        <taxon>Metazoa</taxon>
        <taxon>Cnidaria</taxon>
        <taxon>Anthozoa</taxon>
        <taxon>Hexacorallia</taxon>
        <taxon>Scleractinia</taxon>
        <taxon>Astrocoeniina</taxon>
        <taxon>Pocilloporidae</taxon>
        <taxon>Pocillopora</taxon>
    </lineage>
</organism>
<dbReference type="PRINTS" id="PR00237">
    <property type="entry name" value="GPCRRHODOPSN"/>
</dbReference>
<feature type="coiled-coil region" evidence="19">
    <location>
        <begin position="759"/>
        <end position="807"/>
    </location>
</feature>
<dbReference type="Gene3D" id="2.60.200.20">
    <property type="match status" value="1"/>
</dbReference>
<dbReference type="EMBL" id="CALNXJ010000013">
    <property type="protein sequence ID" value="CAH3113116.1"/>
    <property type="molecule type" value="Genomic_DNA"/>
</dbReference>
<dbReference type="PANTHER" id="PTHR15715">
    <property type="entry name" value="CENTROSOMAL PROTEIN OF 170 KDA"/>
    <property type="match status" value="1"/>
</dbReference>
<keyword evidence="7 20" id="KW-0812">Transmembrane</keyword>
<dbReference type="InterPro" id="IPR051176">
    <property type="entry name" value="Cent_Immune-Sig_Mod"/>
</dbReference>
<dbReference type="CDD" id="cd22679">
    <property type="entry name" value="FHA_SLMAP"/>
    <property type="match status" value="1"/>
</dbReference>
<evidence type="ECO:0000256" key="20">
    <source>
        <dbReference type="SAM" id="Phobius"/>
    </source>
</evidence>
<dbReference type="InterPro" id="IPR008984">
    <property type="entry name" value="SMAD_FHA_dom_sf"/>
</dbReference>
<dbReference type="GO" id="GO:0005813">
    <property type="term" value="C:centrosome"/>
    <property type="evidence" value="ECO:0007669"/>
    <property type="project" value="UniProtKB-SubCell"/>
</dbReference>
<evidence type="ECO:0000313" key="24">
    <source>
        <dbReference type="Proteomes" id="UP001159428"/>
    </source>
</evidence>
<feature type="domain" description="G-protein coupled receptors family 1 profile" evidence="22">
    <location>
        <begin position="1"/>
        <end position="234"/>
    </location>
</feature>
<evidence type="ECO:0000256" key="5">
    <source>
        <dbReference type="ARBA" id="ARBA00022490"/>
    </source>
</evidence>
<evidence type="ECO:0000256" key="2">
    <source>
        <dbReference type="ARBA" id="ARBA00004304"/>
    </source>
</evidence>
<evidence type="ECO:0000256" key="9">
    <source>
        <dbReference type="ARBA" id="ARBA00022989"/>
    </source>
</evidence>
<evidence type="ECO:0000256" key="10">
    <source>
        <dbReference type="ARBA" id="ARBA00023054"/>
    </source>
</evidence>
<keyword evidence="11" id="KW-0496">Mitochondrion</keyword>
<evidence type="ECO:0000256" key="6">
    <source>
        <dbReference type="ARBA" id="ARBA00022553"/>
    </source>
</evidence>
<dbReference type="GO" id="GO:0005789">
    <property type="term" value="C:endoplasmic reticulum membrane"/>
    <property type="evidence" value="ECO:0007669"/>
    <property type="project" value="UniProtKB-SubCell"/>
</dbReference>
<sequence>MAAANLLVAVFIIPQALRYLFAVDAWFPGMLGQVSCRLLHYTDAISTTASILSLIAISLDQVNVILFPIRRAAMIRYTKFISLVIWLLSMIFTSPYLAMFGVKTVSGQQYRCVYLVLNHVVMELHVSLIFVFLYGFPLVFMATLYALMGRKLWFRTIPGNIHSIHRQAAEKTKRRTIRLLIVLITIYALCWLPAHVLGMCTVFKPNVTRNLASHWSLLIAFIAHANCAFNPCIQIVLDRRFRAEFFKLRNFGRNIKQWCICKKGKVENNREAKTDVLRFKTLESVIERIAKGRGRLYDLSPTKNDTQLRPSSPSANEQHEIREMAMAVFTSRPNSHPFEERRVPLTEPVKIGRSVAKSRPATNNCIFDCKVLSRNHAILWYEDGKFFLQDTKSSNGTFVNNVRLSKGSEESEPKELKSGDIVQFGVDVVENSKKVTHGCIVATVTLFLPDGKEATKSGVPRSLFALNENGIQAQEMWQLSQYLQDALYREQMLENKLANLQRLISDSKGAVEDNTQSFAQEDKLLSRLEILENQLETLTKNLNEDDIKKELLVLQEERHNYEMRAKESLKKVLQEKLEAIQKLTEIEKSCNNAEDECLHFKSLYERSQQELKDLAEKHKQRLQEMQSLQDQVEEAEKRHSAVEEQALQEKTEFEMRLKEAELREASLAAQKESLQAECDFKKEQVEAMKVHIDKTKDEHRQPGAEYKSPVIQLQDETVIETVDVNGTRELESVPESLDGEDAIELENMEDSDQSNTDDVKILQEQIEETKSLHKESQSEVAFLRGELEKSQLTAKEDSEKIRSLEEQVVEHHLQDIDNLSIPSDIGDDEGDHFDASQPVANHDDHEIDEIDNRNLSDEMDLVKRLYDRICEVKTMAEERHLMMIRWSADNDDDDEDEIVANDVTAEKSHREETSGHQPRNARQLLQDSLHNVQDIKGEFIEIGRIIDNEHEESQHVQGQLNDTQQELKENNELVVELQEELKNAQAYTKDFKQQILDLRDKLLEEQECTRKKEEFVAQLKRELNELLREKDLLALEKKCEHHATETAINNAREMQKQAAKSAKDASKNKVELSAVTDDNRILKQRIQILESELKKYRRENNRLTSDQSRLQATYREIENQSKFLSEKIMRQQTTLQGKIEREITEKKLTEDQASALEERLLETEVKLQKTQEDAQRDIQKLNDANSHLWTYIKAGLVAFIAFILAYALGLIELHPGGTTRVLWS</sequence>
<keyword evidence="12 20" id="KW-0472">Membrane</keyword>
<keyword evidence="5" id="KW-0963">Cytoplasm</keyword>
<dbReference type="Pfam" id="PF00498">
    <property type="entry name" value="FHA"/>
    <property type="match status" value="1"/>
</dbReference>
<comment type="subunit">
    <text evidence="17">Homodimer. Interacts with myosin. Interacts with SIKE1 and both associate with the STRIPAK core complex composed of PP2A catalytic and scaffolding subunits, the striatins (PP2A regulatory subunits), the striatin-associated proteins MOB4, STRIP1 and STRIP2, PDCD10 and members of the STE20 kinases, such as STK24 and STK26. Interacts (via FHA domain) with STK3 (when phosphorylated); the interaction associates STK3 with the STRIPAK complex.</text>
</comment>
<dbReference type="PROSITE" id="PS50006">
    <property type="entry name" value="FHA_DOMAIN"/>
    <property type="match status" value="1"/>
</dbReference>
<evidence type="ECO:0000256" key="16">
    <source>
        <dbReference type="ARBA" id="ARBA00061687"/>
    </source>
</evidence>
<feature type="transmembrane region" description="Helical" evidence="20">
    <location>
        <begin position="80"/>
        <end position="98"/>
    </location>
</feature>
<comment type="subcellular location">
    <subcellularLocation>
        <location evidence="15">Cell membrane</location>
        <location evidence="15">Sarcolemma</location>
        <topology evidence="15">Single-pass type IV membrane protein</topology>
    </subcellularLocation>
    <subcellularLocation>
        <location evidence="1">Cytoplasm</location>
        <location evidence="1">Cytoskeleton</location>
        <location evidence="1">Microtubule organizing center</location>
        <location evidence="1">Centrosome</location>
    </subcellularLocation>
    <subcellularLocation>
        <location evidence="3">Endoplasmic reticulum membrane</location>
        <topology evidence="3">Single-pass membrane protein</topology>
    </subcellularLocation>
    <subcellularLocation>
        <location evidence="2">Mitochondrion membrane</location>
        <topology evidence="2">Single-pass membrane protein</topology>
    </subcellularLocation>
</comment>
<proteinExistence type="inferred from homology"/>
<feature type="transmembrane region" description="Helical" evidence="20">
    <location>
        <begin position="1188"/>
        <end position="1211"/>
    </location>
</feature>
<dbReference type="GO" id="GO:0031966">
    <property type="term" value="C:mitochondrial membrane"/>
    <property type="evidence" value="ECO:0007669"/>
    <property type="project" value="UniProtKB-SubCell"/>
</dbReference>
<evidence type="ECO:0000259" key="22">
    <source>
        <dbReference type="PROSITE" id="PS50262"/>
    </source>
</evidence>
<keyword evidence="10 19" id="KW-0175">Coiled coil</keyword>
<feature type="domain" description="FHA" evidence="21">
    <location>
        <begin position="349"/>
        <end position="404"/>
    </location>
</feature>
<dbReference type="SUPFAM" id="SSF81321">
    <property type="entry name" value="Family A G protein-coupled receptor-like"/>
    <property type="match status" value="1"/>
</dbReference>
<evidence type="ECO:0000256" key="4">
    <source>
        <dbReference type="ARBA" id="ARBA00022475"/>
    </source>
</evidence>
<dbReference type="SUPFAM" id="SSF49879">
    <property type="entry name" value="SMAD/FHA domain"/>
    <property type="match status" value="1"/>
</dbReference>
<reference evidence="23 24" key="1">
    <citation type="submission" date="2022-05" db="EMBL/GenBank/DDBJ databases">
        <authorList>
            <consortium name="Genoscope - CEA"/>
            <person name="William W."/>
        </authorList>
    </citation>
    <scope>NUCLEOTIDE SEQUENCE [LARGE SCALE GENOMIC DNA]</scope>
</reference>
<dbReference type="InterPro" id="IPR000276">
    <property type="entry name" value="GPCR_Rhodpsn"/>
</dbReference>
<dbReference type="Pfam" id="PF00001">
    <property type="entry name" value="7tm_1"/>
    <property type="match status" value="1"/>
</dbReference>
<comment type="caution">
    <text evidence="23">The sequence shown here is derived from an EMBL/GenBank/DDBJ whole genome shotgun (WGS) entry which is preliminary data.</text>
</comment>
<evidence type="ECO:0000313" key="23">
    <source>
        <dbReference type="EMBL" id="CAH3113116.1"/>
    </source>
</evidence>
<dbReference type="AlphaFoldDB" id="A0AAU9WGI0"/>
<protein>
    <recommendedName>
        <fullName evidence="18">Sarcolemmal membrane-associated protein</fullName>
    </recommendedName>
</protein>
<gene>
    <name evidence="23" type="ORF">PMEA_00004797</name>
</gene>
<feature type="transmembrane region" description="Helical" evidence="20">
    <location>
        <begin position="38"/>
        <end position="59"/>
    </location>
</feature>
<feature type="coiled-coil region" evidence="19">
    <location>
        <begin position="483"/>
        <end position="691"/>
    </location>
</feature>
<dbReference type="Gene3D" id="1.20.1070.10">
    <property type="entry name" value="Rhodopsin 7-helix transmembrane proteins"/>
    <property type="match status" value="1"/>
</dbReference>
<feature type="transmembrane region" description="Helical" evidence="20">
    <location>
        <begin position="124"/>
        <end position="147"/>
    </location>
</feature>
<dbReference type="GO" id="GO:0042383">
    <property type="term" value="C:sarcolemma"/>
    <property type="evidence" value="ECO:0007669"/>
    <property type="project" value="UniProtKB-SubCell"/>
</dbReference>
<keyword evidence="4" id="KW-1003">Cell membrane</keyword>
<evidence type="ECO:0000256" key="8">
    <source>
        <dbReference type="ARBA" id="ARBA00022824"/>
    </source>
</evidence>
<evidence type="ECO:0000256" key="18">
    <source>
        <dbReference type="ARBA" id="ARBA00074026"/>
    </source>
</evidence>
<evidence type="ECO:0000256" key="1">
    <source>
        <dbReference type="ARBA" id="ARBA00004300"/>
    </source>
</evidence>
<evidence type="ECO:0000259" key="21">
    <source>
        <dbReference type="PROSITE" id="PS50006"/>
    </source>
</evidence>
<evidence type="ECO:0000256" key="11">
    <source>
        <dbReference type="ARBA" id="ARBA00023128"/>
    </source>
</evidence>
<dbReference type="PROSITE" id="PS50262">
    <property type="entry name" value="G_PROTEIN_RECEP_F1_2"/>
    <property type="match status" value="1"/>
</dbReference>
<evidence type="ECO:0000256" key="13">
    <source>
        <dbReference type="ARBA" id="ARBA00023212"/>
    </source>
</evidence>
<keyword evidence="6" id="KW-0597">Phosphoprotein</keyword>
<evidence type="ECO:0000256" key="3">
    <source>
        <dbReference type="ARBA" id="ARBA00004389"/>
    </source>
</evidence>
<dbReference type="SMART" id="SM00240">
    <property type="entry name" value="FHA"/>
    <property type="match status" value="1"/>
</dbReference>
<comment type="function">
    <text evidence="14">Associates with the striatin-interacting phosphatase and kinase (STRIPAK) core complex, forming the extended (SIKE1:SLMAP)STRIPAK complex. The (SIKE1:SLMAP)STRIPAK complex dephosphorylates STK3 leading to the inhibition of Hippo signaling and the control of cell growth. May play a role during myoblast fusion.</text>
</comment>
<feature type="coiled-coil region" evidence="19">
    <location>
        <begin position="1072"/>
        <end position="1184"/>
    </location>
</feature>
<dbReference type="InterPro" id="IPR017452">
    <property type="entry name" value="GPCR_Rhodpsn_7TM"/>
</dbReference>
<dbReference type="FunFam" id="2.60.200.20:FF:000003">
    <property type="entry name" value="sarcolemmal membrane-associated protein isoform X2"/>
    <property type="match status" value="1"/>
</dbReference>
<evidence type="ECO:0000256" key="7">
    <source>
        <dbReference type="ARBA" id="ARBA00022692"/>
    </source>
</evidence>
<feature type="transmembrane region" description="Helical" evidence="20">
    <location>
        <begin position="176"/>
        <end position="194"/>
    </location>
</feature>
<comment type="similarity">
    <text evidence="16">Belongs to the SLMAP family.</text>
</comment>
<dbReference type="CDD" id="cd21911">
    <property type="entry name" value="CC1_SLMAP"/>
    <property type="match status" value="1"/>
</dbReference>
<evidence type="ECO:0000256" key="17">
    <source>
        <dbReference type="ARBA" id="ARBA00066015"/>
    </source>
</evidence>
<dbReference type="Proteomes" id="UP001159428">
    <property type="component" value="Unassembled WGS sequence"/>
</dbReference>
<evidence type="ECO:0000256" key="14">
    <source>
        <dbReference type="ARBA" id="ARBA00057671"/>
    </source>
</evidence>
<keyword evidence="13" id="KW-0206">Cytoskeleton</keyword>
<evidence type="ECO:0000256" key="12">
    <source>
        <dbReference type="ARBA" id="ARBA00023136"/>
    </source>
</evidence>
<name>A0AAU9WGI0_9CNID</name>
<keyword evidence="24" id="KW-1185">Reference proteome</keyword>
<accession>A0AAU9WGI0</accession>
<keyword evidence="9 20" id="KW-1133">Transmembrane helix</keyword>
<keyword evidence="8" id="KW-0256">Endoplasmic reticulum</keyword>
<dbReference type="PANTHER" id="PTHR15715:SF37">
    <property type="entry name" value="LD47843P"/>
    <property type="match status" value="1"/>
</dbReference>
<evidence type="ECO:0000256" key="15">
    <source>
        <dbReference type="ARBA" id="ARBA00060409"/>
    </source>
</evidence>
<dbReference type="InterPro" id="IPR000253">
    <property type="entry name" value="FHA_dom"/>
</dbReference>
<evidence type="ECO:0000256" key="19">
    <source>
        <dbReference type="SAM" id="Coils"/>
    </source>
</evidence>